<feature type="transmembrane region" description="Helical" evidence="5">
    <location>
        <begin position="384"/>
        <end position="402"/>
    </location>
</feature>
<organism evidence="6">
    <name type="scientific">Salmonella enterica</name>
    <name type="common">Salmonella choleraesuis</name>
    <dbReference type="NCBI Taxonomy" id="28901"/>
    <lineage>
        <taxon>Bacteria</taxon>
        <taxon>Pseudomonadati</taxon>
        <taxon>Pseudomonadota</taxon>
        <taxon>Gammaproteobacteria</taxon>
        <taxon>Enterobacterales</taxon>
        <taxon>Enterobacteriaceae</taxon>
        <taxon>Salmonella</taxon>
    </lineage>
</organism>
<reference evidence="6" key="1">
    <citation type="submission" date="2018-07" db="EMBL/GenBank/DDBJ databases">
        <authorList>
            <consortium name="PulseNet: The National Subtyping Network for Foodborne Disease Surveillance"/>
            <person name="Tarr C.L."/>
            <person name="Trees E."/>
            <person name="Katz L.S."/>
            <person name="Carleton-Romer H.A."/>
            <person name="Stroika S."/>
            <person name="Kucerova Z."/>
            <person name="Roache K.F."/>
            <person name="Sabol A.L."/>
            <person name="Besser J."/>
            <person name="Gerner-Smidt P."/>
        </authorList>
    </citation>
    <scope>NUCLEOTIDE SEQUENCE</scope>
    <source>
        <strain evidence="6">PNUSAS007347</strain>
    </source>
</reference>
<feature type="transmembrane region" description="Helical" evidence="5">
    <location>
        <begin position="162"/>
        <end position="181"/>
    </location>
</feature>
<feature type="transmembrane region" description="Helical" evidence="5">
    <location>
        <begin position="49"/>
        <end position="70"/>
    </location>
</feature>
<feature type="transmembrane region" description="Helical" evidence="5">
    <location>
        <begin position="250"/>
        <end position="267"/>
    </location>
</feature>
<keyword evidence="3 5" id="KW-1133">Transmembrane helix</keyword>
<gene>
    <name evidence="6" type="ORF">B2O45_23465</name>
</gene>
<proteinExistence type="predicted"/>
<dbReference type="PANTHER" id="PTHR10283">
    <property type="entry name" value="SOLUTE CARRIER FAMILY 13 MEMBER"/>
    <property type="match status" value="1"/>
</dbReference>
<dbReference type="EMBL" id="AAGSMQ010000029">
    <property type="protein sequence ID" value="EBR5103086.1"/>
    <property type="molecule type" value="Genomic_DNA"/>
</dbReference>
<protein>
    <submittedName>
        <fullName evidence="6">Sodium:sulfate symporter</fullName>
    </submittedName>
</protein>
<feature type="transmembrane region" description="Helical" evidence="5">
    <location>
        <begin position="77"/>
        <end position="96"/>
    </location>
</feature>
<feature type="transmembrane region" description="Helical" evidence="5">
    <location>
        <begin position="422"/>
        <end position="442"/>
    </location>
</feature>
<keyword evidence="4 5" id="KW-0472">Membrane</keyword>
<accession>A0A5U7S2Q9</accession>
<evidence type="ECO:0000313" key="6">
    <source>
        <dbReference type="EMBL" id="EBR5103086.1"/>
    </source>
</evidence>
<name>A0A5U7S2Q9_SALER</name>
<feature type="transmembrane region" description="Helical" evidence="5">
    <location>
        <begin position="206"/>
        <end position="229"/>
    </location>
</feature>
<feature type="transmembrane region" description="Helical" evidence="5">
    <location>
        <begin position="116"/>
        <end position="141"/>
    </location>
</feature>
<evidence type="ECO:0000256" key="3">
    <source>
        <dbReference type="ARBA" id="ARBA00022989"/>
    </source>
</evidence>
<dbReference type="Pfam" id="PF00939">
    <property type="entry name" value="Na_sulph_symp"/>
    <property type="match status" value="1"/>
</dbReference>
<sequence>MIKKSITLFVFFFMCFPLFLPTLSPELKIGTVIFSTVLLWATGLVPEWFSSFSFLTVCSIFSLAPADTIFSGFTSSAAWLVISGVVISAAITHIGLGEVLASYVYPYYIGSCKKAIFTSAFLGLITAFIMPSAMNRIILLVPILDSIARKLGYNVNERGYKGIIISGVLGSYLPATAILPANVPNNIFIGLIEKIFTKVPTYNDYLVLHFPVLGLTKFFITTLVIAIIYNDKPTNKSIFKIRFNGRQKTLSLILLFSVILWITEPLHKISTSTISLLTALLCLIPGTDFLPEKPLTKLNTNAFFYVATIVSLGTIAYQSGVAQYIATHISQLLPYNKTSFLDNFISLSSLSGLMGLVVTIPGVPGILTPMTKFFSELTGMSVEMVYMTQVVGFSTVFFVYQAPPLVIACQTGKISSWEVSKICFISAILSILILWPLDAAWWKTVGGYIFR</sequence>
<dbReference type="InterPro" id="IPR001898">
    <property type="entry name" value="SLC13A/DASS"/>
</dbReference>
<dbReference type="GO" id="GO:0005886">
    <property type="term" value="C:plasma membrane"/>
    <property type="evidence" value="ECO:0007669"/>
    <property type="project" value="TreeGrafter"/>
</dbReference>
<dbReference type="AlphaFoldDB" id="A0A5U7S2Q9"/>
<feature type="transmembrane region" description="Helical" evidence="5">
    <location>
        <begin position="345"/>
        <end position="363"/>
    </location>
</feature>
<dbReference type="GO" id="GO:0022857">
    <property type="term" value="F:transmembrane transporter activity"/>
    <property type="evidence" value="ECO:0007669"/>
    <property type="project" value="InterPro"/>
</dbReference>
<comment type="subcellular location">
    <subcellularLocation>
        <location evidence="1">Membrane</location>
        <topology evidence="1">Multi-pass membrane protein</topology>
    </subcellularLocation>
</comment>
<evidence type="ECO:0000256" key="5">
    <source>
        <dbReference type="SAM" id="Phobius"/>
    </source>
</evidence>
<evidence type="ECO:0000256" key="2">
    <source>
        <dbReference type="ARBA" id="ARBA00022692"/>
    </source>
</evidence>
<evidence type="ECO:0000256" key="4">
    <source>
        <dbReference type="ARBA" id="ARBA00023136"/>
    </source>
</evidence>
<keyword evidence="2 5" id="KW-0812">Transmembrane</keyword>
<evidence type="ECO:0000256" key="1">
    <source>
        <dbReference type="ARBA" id="ARBA00004141"/>
    </source>
</evidence>
<comment type="caution">
    <text evidence="6">The sequence shown here is derived from an EMBL/GenBank/DDBJ whole genome shotgun (WGS) entry which is preliminary data.</text>
</comment>
<feature type="transmembrane region" description="Helical" evidence="5">
    <location>
        <begin position="302"/>
        <end position="325"/>
    </location>
</feature>